<gene>
    <name evidence="3" type="ORF">APR41_04035</name>
</gene>
<evidence type="ECO:0000313" key="4">
    <source>
        <dbReference type="Proteomes" id="UP000232673"/>
    </source>
</evidence>
<dbReference type="PANTHER" id="PTHR11014:SF63">
    <property type="entry name" value="METALLOPEPTIDASE, PUTATIVE (AFU_ORTHOLOGUE AFUA_6G09600)-RELATED"/>
    <property type="match status" value="1"/>
</dbReference>
<dbReference type="Gene3D" id="3.30.70.360">
    <property type="match status" value="1"/>
</dbReference>
<dbReference type="RefSeq" id="WP_079711962.1">
    <property type="nucleotide sequence ID" value="NZ_FUZC01000002.1"/>
</dbReference>
<keyword evidence="1" id="KW-0378">Hydrolase</keyword>
<evidence type="ECO:0008006" key="5">
    <source>
        <dbReference type="Google" id="ProtNLM"/>
    </source>
</evidence>
<accession>A0A2N0TUB4</accession>
<proteinExistence type="predicted"/>
<feature type="binding site" evidence="2">
    <location>
        <position position="196"/>
    </location>
    <ligand>
        <name>Mn(2+)</name>
        <dbReference type="ChEBI" id="CHEBI:29035"/>
        <label>2</label>
    </ligand>
</feature>
<comment type="caution">
    <text evidence="3">The sequence shown here is derived from an EMBL/GenBank/DDBJ whole genome shotgun (WGS) entry which is preliminary data.</text>
</comment>
<dbReference type="NCBIfam" id="TIGR01891">
    <property type="entry name" value="amidohydrolases"/>
    <property type="match status" value="1"/>
</dbReference>
<dbReference type="EMBL" id="LKTS01000023">
    <property type="protein sequence ID" value="PKD18330.1"/>
    <property type="molecule type" value="Genomic_DNA"/>
</dbReference>
<feature type="binding site" evidence="2">
    <location>
        <position position="408"/>
    </location>
    <ligand>
        <name>Mn(2+)</name>
        <dbReference type="ChEBI" id="CHEBI:29035"/>
        <label>2</label>
    </ligand>
</feature>
<comment type="cofactor">
    <cofactor evidence="2">
        <name>Mn(2+)</name>
        <dbReference type="ChEBI" id="CHEBI:29035"/>
    </cofactor>
    <text evidence="2">The Mn(2+) ion enhances activity.</text>
</comment>
<sequence>MTSIQQNIKFLFLVIMLSNFGYSQEKQVIPSIHQSIQSQTDNIFESLVEIRRDLHKYPEISGEEKRTAGKINEYLLSLGLEVKKGIGGNGVVGILKGAKKGRHIAWRADIDAMSSDIPDVVEFKSENPGIRHICGHDVHTTIAMGIANVLNSQRENLKGTVYFIFQPAEETYRGAKAMINDGLFEIINPEEIYGLHITPSPAGVVSTKENNVYAHRTKIEVVYQSTNQNTAALDYTKGLISNLQTYGKESEFWEDKNLMDPDLGLANRNTIYSNYIAVKSDYYIKETEDKLKISAIVDASEKDLLEKFKTTIKNVINESKFSENLLAVKFNFSKEMPIKDTPMNDKELATATMNSLAEIYGENVIVPVYGVTSGQMADDFAYFQEEVPGVYFFLGGSKYEKGIIAMPHTPNFAVDEESMRAGVKYFSSMIVERLLD</sequence>
<evidence type="ECO:0000256" key="1">
    <source>
        <dbReference type="ARBA" id="ARBA00022801"/>
    </source>
</evidence>
<feature type="binding site" evidence="2">
    <location>
        <position position="136"/>
    </location>
    <ligand>
        <name>Mn(2+)</name>
        <dbReference type="ChEBI" id="CHEBI:29035"/>
        <label>2</label>
    </ligand>
</feature>
<keyword evidence="2" id="KW-0464">Manganese</keyword>
<organism evidence="3 4">
    <name type="scientific">Salegentibacter salinarum</name>
    <dbReference type="NCBI Taxonomy" id="447422"/>
    <lineage>
        <taxon>Bacteria</taxon>
        <taxon>Pseudomonadati</taxon>
        <taxon>Bacteroidota</taxon>
        <taxon>Flavobacteriia</taxon>
        <taxon>Flavobacteriales</taxon>
        <taxon>Flavobacteriaceae</taxon>
        <taxon>Salegentibacter</taxon>
    </lineage>
</organism>
<feature type="binding site" evidence="2">
    <location>
        <position position="134"/>
    </location>
    <ligand>
        <name>Mn(2+)</name>
        <dbReference type="ChEBI" id="CHEBI:29035"/>
        <label>2</label>
    </ligand>
</feature>
<dbReference type="STRING" id="447422.SAMN05660903_00823"/>
<dbReference type="Proteomes" id="UP000232673">
    <property type="component" value="Unassembled WGS sequence"/>
</dbReference>
<dbReference type="OrthoDB" id="9776731at2"/>
<dbReference type="GO" id="GO:0016787">
    <property type="term" value="F:hydrolase activity"/>
    <property type="evidence" value="ECO:0007669"/>
    <property type="project" value="InterPro"/>
</dbReference>
<keyword evidence="2" id="KW-0479">Metal-binding</keyword>
<feature type="binding site" evidence="2">
    <location>
        <position position="170"/>
    </location>
    <ligand>
        <name>Mn(2+)</name>
        <dbReference type="ChEBI" id="CHEBI:29035"/>
        <label>2</label>
    </ligand>
</feature>
<reference evidence="3 4" key="1">
    <citation type="submission" date="2015-10" db="EMBL/GenBank/DDBJ databases">
        <title>Draft genome sequence of Salegentibacter salinarum KCTC 12975.</title>
        <authorList>
            <person name="Lin W."/>
            <person name="Zheng Q."/>
        </authorList>
    </citation>
    <scope>NUCLEOTIDE SEQUENCE [LARGE SCALE GENOMIC DNA]</scope>
    <source>
        <strain evidence="3 4">KCTC 12975</strain>
    </source>
</reference>
<keyword evidence="4" id="KW-1185">Reference proteome</keyword>
<protein>
    <recommendedName>
        <fullName evidence="5">Amidohydrolase</fullName>
    </recommendedName>
</protein>
<dbReference type="SUPFAM" id="SSF53187">
    <property type="entry name" value="Zn-dependent exopeptidases"/>
    <property type="match status" value="1"/>
</dbReference>
<dbReference type="Gene3D" id="3.40.630.10">
    <property type="entry name" value="Zn peptidases"/>
    <property type="match status" value="1"/>
</dbReference>
<dbReference type="PANTHER" id="PTHR11014">
    <property type="entry name" value="PEPTIDASE M20 FAMILY MEMBER"/>
    <property type="match status" value="1"/>
</dbReference>
<dbReference type="AlphaFoldDB" id="A0A2N0TUB4"/>
<dbReference type="Pfam" id="PF01546">
    <property type="entry name" value="Peptidase_M20"/>
    <property type="match status" value="1"/>
</dbReference>
<dbReference type="InterPro" id="IPR002933">
    <property type="entry name" value="Peptidase_M20"/>
</dbReference>
<dbReference type="PIRSF" id="PIRSF005962">
    <property type="entry name" value="Pept_M20D_amidohydro"/>
    <property type="match status" value="1"/>
</dbReference>
<evidence type="ECO:0000313" key="3">
    <source>
        <dbReference type="EMBL" id="PKD18330.1"/>
    </source>
</evidence>
<dbReference type="GO" id="GO:0046872">
    <property type="term" value="F:metal ion binding"/>
    <property type="evidence" value="ECO:0007669"/>
    <property type="project" value="UniProtKB-KW"/>
</dbReference>
<name>A0A2N0TUB4_9FLAO</name>
<evidence type="ECO:0000256" key="2">
    <source>
        <dbReference type="PIRSR" id="PIRSR005962-1"/>
    </source>
</evidence>
<dbReference type="InterPro" id="IPR017439">
    <property type="entry name" value="Amidohydrolase"/>
</dbReference>